<evidence type="ECO:0000313" key="2">
    <source>
        <dbReference type="EMBL" id="KAF4304789.1"/>
    </source>
</evidence>
<gene>
    <name evidence="2" type="ORF">GTA08_BOTSDO08396</name>
</gene>
<organism evidence="2 3">
    <name type="scientific">Botryosphaeria dothidea</name>
    <dbReference type="NCBI Taxonomy" id="55169"/>
    <lineage>
        <taxon>Eukaryota</taxon>
        <taxon>Fungi</taxon>
        <taxon>Dikarya</taxon>
        <taxon>Ascomycota</taxon>
        <taxon>Pezizomycotina</taxon>
        <taxon>Dothideomycetes</taxon>
        <taxon>Dothideomycetes incertae sedis</taxon>
        <taxon>Botryosphaeriales</taxon>
        <taxon>Botryosphaeriaceae</taxon>
        <taxon>Botryosphaeria</taxon>
    </lineage>
</organism>
<reference evidence="2" key="1">
    <citation type="submission" date="2020-04" db="EMBL/GenBank/DDBJ databases">
        <title>Genome Assembly and Annotation of Botryosphaeria dothidea sdau 11-99, a Latent Pathogen of Apple Fruit Ring Rot in China.</title>
        <authorList>
            <person name="Yu C."/>
            <person name="Diao Y."/>
            <person name="Lu Q."/>
            <person name="Zhao J."/>
            <person name="Cui S."/>
            <person name="Peng C."/>
            <person name="He B."/>
            <person name="Liu H."/>
        </authorList>
    </citation>
    <scope>NUCLEOTIDE SEQUENCE [LARGE SCALE GENOMIC DNA]</scope>
    <source>
        <strain evidence="2">Sdau11-99</strain>
    </source>
</reference>
<evidence type="ECO:0000313" key="3">
    <source>
        <dbReference type="Proteomes" id="UP000572817"/>
    </source>
</evidence>
<comment type="caution">
    <text evidence="2">The sequence shown here is derived from an EMBL/GenBank/DDBJ whole genome shotgun (WGS) entry which is preliminary data.</text>
</comment>
<proteinExistence type="predicted"/>
<protein>
    <submittedName>
        <fullName evidence="2">Uncharacterized protein</fullName>
    </submittedName>
</protein>
<name>A0A8H4IR08_9PEZI</name>
<sequence length="130" mass="13614">MTSNTPSAATTSAAAPTPAASASSASATGHPPDAVVQSLVDLVLAKRSIDAGRRAQLLVVGQLVRAAERRLAAAQPDGACLAHLRRAARDVRGVVGVDAQSTDLRRAGRNWPQVKYRVGKVLQRMNRLVV</sequence>
<dbReference type="Proteomes" id="UP000572817">
    <property type="component" value="Unassembled WGS sequence"/>
</dbReference>
<feature type="region of interest" description="Disordered" evidence="1">
    <location>
        <begin position="1"/>
        <end position="31"/>
    </location>
</feature>
<feature type="compositionally biased region" description="Low complexity" evidence="1">
    <location>
        <begin position="1"/>
        <end position="28"/>
    </location>
</feature>
<dbReference type="AlphaFoldDB" id="A0A8H4IR08"/>
<dbReference type="EMBL" id="WWBZ02000051">
    <property type="protein sequence ID" value="KAF4304789.1"/>
    <property type="molecule type" value="Genomic_DNA"/>
</dbReference>
<keyword evidence="3" id="KW-1185">Reference proteome</keyword>
<accession>A0A8H4IR08</accession>
<evidence type="ECO:0000256" key="1">
    <source>
        <dbReference type="SAM" id="MobiDB-lite"/>
    </source>
</evidence>